<evidence type="ECO:0000313" key="4">
    <source>
        <dbReference type="Proteomes" id="UP001250858"/>
    </source>
</evidence>
<evidence type="ECO:0000256" key="2">
    <source>
        <dbReference type="SAM" id="SignalP"/>
    </source>
</evidence>
<dbReference type="RefSeq" id="WP_128981358.1">
    <property type="nucleotide sequence ID" value="NZ_CP133762.1"/>
</dbReference>
<dbReference type="PROSITE" id="PS51318">
    <property type="entry name" value="TAT"/>
    <property type="match status" value="1"/>
</dbReference>
<evidence type="ECO:0000256" key="1">
    <source>
        <dbReference type="SAM" id="MobiDB-lite"/>
    </source>
</evidence>
<organism evidence="3 4">
    <name type="scientific">Streptomyces roseicoloratus</name>
    <dbReference type="NCBI Taxonomy" id="2508722"/>
    <lineage>
        <taxon>Bacteria</taxon>
        <taxon>Bacillati</taxon>
        <taxon>Actinomycetota</taxon>
        <taxon>Actinomycetes</taxon>
        <taxon>Kitasatosporales</taxon>
        <taxon>Streptomycetaceae</taxon>
        <taxon>Streptomyces</taxon>
    </lineage>
</organism>
<keyword evidence="2" id="KW-0732">Signal</keyword>
<keyword evidence="4" id="KW-1185">Reference proteome</keyword>
<feature type="signal peptide" evidence="2">
    <location>
        <begin position="1"/>
        <end position="32"/>
    </location>
</feature>
<dbReference type="Proteomes" id="UP001250858">
    <property type="component" value="Chromosome"/>
</dbReference>
<reference evidence="3 4" key="1">
    <citation type="submission" date="2023-09" db="EMBL/GenBank/DDBJ databases">
        <title>Complete genome of Streptomyces roseicoloratus T14.</title>
        <authorList>
            <person name="Bashizi T."/>
            <person name="Kim M.-J."/>
            <person name="Lee G."/>
            <person name="Tagele S.B."/>
            <person name="Shin J.-H."/>
        </authorList>
    </citation>
    <scope>NUCLEOTIDE SEQUENCE [LARGE SCALE GENOMIC DNA]</scope>
    <source>
        <strain evidence="3 4">T14</strain>
    </source>
</reference>
<name>A0ABY9RUA3_9ACTN</name>
<accession>A0ABY9RUA3</accession>
<protein>
    <submittedName>
        <fullName evidence="3">Uncharacterized protein</fullName>
    </submittedName>
</protein>
<dbReference type="InterPro" id="IPR006311">
    <property type="entry name" value="TAT_signal"/>
</dbReference>
<evidence type="ECO:0000313" key="3">
    <source>
        <dbReference type="EMBL" id="WMX45762.1"/>
    </source>
</evidence>
<sequence>MSAQQNTGPRNTVRRFALALVACLAVAGGAAAAVGGAEAPATHQQPAFADDVNWPVPTPAPGN</sequence>
<dbReference type="EMBL" id="CP133762">
    <property type="protein sequence ID" value="WMX45762.1"/>
    <property type="molecule type" value="Genomic_DNA"/>
</dbReference>
<proteinExistence type="predicted"/>
<feature type="chain" id="PRO_5046488021" evidence="2">
    <location>
        <begin position="33"/>
        <end position="63"/>
    </location>
</feature>
<feature type="region of interest" description="Disordered" evidence="1">
    <location>
        <begin position="35"/>
        <end position="63"/>
    </location>
</feature>
<gene>
    <name evidence="3" type="ORF">RGF97_14095</name>
</gene>